<evidence type="ECO:0000256" key="9">
    <source>
        <dbReference type="ARBA" id="ARBA00038276"/>
    </source>
</evidence>
<dbReference type="CDD" id="cd05403">
    <property type="entry name" value="NT_KNTase_like"/>
    <property type="match status" value="1"/>
</dbReference>
<dbReference type="EMBL" id="CP044543">
    <property type="protein sequence ID" value="QFI74819.1"/>
    <property type="molecule type" value="Genomic_DNA"/>
</dbReference>
<name>A0A5P6P8V7_9BRAD</name>
<keyword evidence="4" id="KW-0548">Nucleotidyltransferase</keyword>
<evidence type="ECO:0000256" key="2">
    <source>
        <dbReference type="ARBA" id="ARBA00022649"/>
    </source>
</evidence>
<dbReference type="OrthoDB" id="9809323at2"/>
<feature type="domain" description="Polymerase nucleotidyl transferase" evidence="10">
    <location>
        <begin position="23"/>
        <end position="82"/>
    </location>
</feature>
<keyword evidence="7" id="KW-0067">ATP-binding</keyword>
<reference evidence="12" key="1">
    <citation type="submission" date="2019-10" db="EMBL/GenBank/DDBJ databases">
        <title>Complete Genome Sequence of Bradyrhizobium betae type strain PL7HG1T.</title>
        <authorList>
            <person name="Bromfield E.S.P."/>
            <person name="Cloutier S."/>
        </authorList>
    </citation>
    <scope>NUCLEOTIDE SEQUENCE [LARGE SCALE GENOMIC DNA]</scope>
    <source>
        <strain evidence="12">PL7HG1</strain>
    </source>
</reference>
<dbReference type="AlphaFoldDB" id="A0A5P6P8V7"/>
<evidence type="ECO:0000313" key="12">
    <source>
        <dbReference type="Proteomes" id="UP000325641"/>
    </source>
</evidence>
<dbReference type="InterPro" id="IPR043519">
    <property type="entry name" value="NT_sf"/>
</dbReference>
<dbReference type="PANTHER" id="PTHR33571:SF12">
    <property type="entry name" value="BSL3053 PROTEIN"/>
    <property type="match status" value="1"/>
</dbReference>
<dbReference type="PANTHER" id="PTHR33571">
    <property type="entry name" value="SSL8005 PROTEIN"/>
    <property type="match status" value="1"/>
</dbReference>
<keyword evidence="3 11" id="KW-0808">Transferase</keyword>
<dbReference type="InterPro" id="IPR002934">
    <property type="entry name" value="Polymerase_NTP_transf_dom"/>
</dbReference>
<evidence type="ECO:0000256" key="6">
    <source>
        <dbReference type="ARBA" id="ARBA00022741"/>
    </source>
</evidence>
<dbReference type="RefSeq" id="WP_151647792.1">
    <property type="nucleotide sequence ID" value="NZ_CP044543.1"/>
</dbReference>
<evidence type="ECO:0000256" key="8">
    <source>
        <dbReference type="ARBA" id="ARBA00022842"/>
    </source>
</evidence>
<dbReference type="Pfam" id="PF01909">
    <property type="entry name" value="NTP_transf_2"/>
    <property type="match status" value="1"/>
</dbReference>
<comment type="cofactor">
    <cofactor evidence="1">
        <name>Mg(2+)</name>
        <dbReference type="ChEBI" id="CHEBI:18420"/>
    </cofactor>
</comment>
<dbReference type="KEGG" id="bbet:F8237_21855"/>
<accession>A0A5P6P8V7</accession>
<sequence length="116" mass="12446">MRPSTSIAEHGDQAREILERAGMRNAKLFGSAARGEDTEDSDLDVLVEAPPGTTLYDMARVEIELEELLGCKVEVLTEGFLSVDVATNVKADLASIPEAAERNADTRSVVSSVRGL</sequence>
<evidence type="ECO:0000256" key="1">
    <source>
        <dbReference type="ARBA" id="ARBA00001946"/>
    </source>
</evidence>
<proteinExistence type="inferred from homology"/>
<protein>
    <submittedName>
        <fullName evidence="11">Nucleotidyltransferase family protein</fullName>
    </submittedName>
</protein>
<evidence type="ECO:0000256" key="3">
    <source>
        <dbReference type="ARBA" id="ARBA00022679"/>
    </source>
</evidence>
<dbReference type="GO" id="GO:0005524">
    <property type="term" value="F:ATP binding"/>
    <property type="evidence" value="ECO:0007669"/>
    <property type="project" value="UniProtKB-KW"/>
</dbReference>
<evidence type="ECO:0000313" key="11">
    <source>
        <dbReference type="EMBL" id="QFI74819.1"/>
    </source>
</evidence>
<comment type="similarity">
    <text evidence="9">Belongs to the MntA antitoxin family.</text>
</comment>
<dbReference type="Gene3D" id="3.30.460.10">
    <property type="entry name" value="Beta Polymerase, domain 2"/>
    <property type="match status" value="1"/>
</dbReference>
<evidence type="ECO:0000256" key="7">
    <source>
        <dbReference type="ARBA" id="ARBA00022840"/>
    </source>
</evidence>
<keyword evidence="8" id="KW-0460">Magnesium</keyword>
<dbReference type="GO" id="GO:0046872">
    <property type="term" value="F:metal ion binding"/>
    <property type="evidence" value="ECO:0007669"/>
    <property type="project" value="UniProtKB-KW"/>
</dbReference>
<evidence type="ECO:0000256" key="4">
    <source>
        <dbReference type="ARBA" id="ARBA00022695"/>
    </source>
</evidence>
<evidence type="ECO:0000256" key="5">
    <source>
        <dbReference type="ARBA" id="ARBA00022723"/>
    </source>
</evidence>
<keyword evidence="5" id="KW-0479">Metal-binding</keyword>
<dbReference type="InterPro" id="IPR052038">
    <property type="entry name" value="Type-VII_TA_antitoxin"/>
</dbReference>
<organism evidence="11 12">
    <name type="scientific">Bradyrhizobium betae</name>
    <dbReference type="NCBI Taxonomy" id="244734"/>
    <lineage>
        <taxon>Bacteria</taxon>
        <taxon>Pseudomonadati</taxon>
        <taxon>Pseudomonadota</taxon>
        <taxon>Alphaproteobacteria</taxon>
        <taxon>Hyphomicrobiales</taxon>
        <taxon>Nitrobacteraceae</taxon>
        <taxon>Bradyrhizobium</taxon>
    </lineage>
</organism>
<keyword evidence="2" id="KW-1277">Toxin-antitoxin system</keyword>
<dbReference type="SUPFAM" id="SSF81301">
    <property type="entry name" value="Nucleotidyltransferase"/>
    <property type="match status" value="1"/>
</dbReference>
<evidence type="ECO:0000259" key="10">
    <source>
        <dbReference type="Pfam" id="PF01909"/>
    </source>
</evidence>
<dbReference type="Proteomes" id="UP000325641">
    <property type="component" value="Chromosome"/>
</dbReference>
<dbReference type="GO" id="GO:0016779">
    <property type="term" value="F:nucleotidyltransferase activity"/>
    <property type="evidence" value="ECO:0007669"/>
    <property type="project" value="UniProtKB-KW"/>
</dbReference>
<keyword evidence="6" id="KW-0547">Nucleotide-binding</keyword>
<gene>
    <name evidence="11" type="ORF">F8237_21855</name>
</gene>